<comment type="caution">
    <text evidence="1">The sequence shown here is derived from an EMBL/GenBank/DDBJ whole genome shotgun (WGS) entry which is preliminary data.</text>
</comment>
<reference evidence="1" key="1">
    <citation type="submission" date="2024-07" db="EMBL/GenBank/DDBJ databases">
        <title>A survey of Mimosa microsymbionts across Brazilian biomes reveals a high diversity of Paraburkholderia nodulating endemic species, but also that Cupriavidus is common as a symbiont of widespread species.</title>
        <authorList>
            <person name="Rouws L."/>
            <person name="Barauna A."/>
            <person name="Beukes C."/>
            <person name="Rouws J.R.C."/>
            <person name="De Faria S.M."/>
            <person name="Gross E."/>
            <person name="Bueno Dos Reis Junior F."/>
            <person name="Simon M.F."/>
            <person name="Maluk M."/>
            <person name="Odee D.W."/>
            <person name="Kenicer G."/>
            <person name="Young J.P.W."/>
            <person name="Reis V.M."/>
            <person name="Zilli J."/>
            <person name="James E.K."/>
        </authorList>
    </citation>
    <scope>NUCLEOTIDE SEQUENCE</scope>
    <source>
        <strain evidence="1">EG181B</strain>
    </source>
</reference>
<organism evidence="1 2">
    <name type="scientific">Paraburkholderia phymatum</name>
    <dbReference type="NCBI Taxonomy" id="148447"/>
    <lineage>
        <taxon>Bacteria</taxon>
        <taxon>Pseudomonadati</taxon>
        <taxon>Pseudomonadota</taxon>
        <taxon>Betaproteobacteria</taxon>
        <taxon>Burkholderiales</taxon>
        <taxon>Burkholderiaceae</taxon>
        <taxon>Paraburkholderia</taxon>
    </lineage>
</organism>
<keyword evidence="2" id="KW-1185">Reference proteome</keyword>
<dbReference type="EMBL" id="JBFRCH010000027">
    <property type="protein sequence ID" value="MEX3936092.1"/>
    <property type="molecule type" value="Genomic_DNA"/>
</dbReference>
<dbReference type="Proteomes" id="UP001558850">
    <property type="component" value="Unassembled WGS sequence"/>
</dbReference>
<name>A0ACC6U954_9BURK</name>
<protein>
    <submittedName>
        <fullName evidence="1">AAA family ATPase</fullName>
    </submittedName>
</protein>
<evidence type="ECO:0000313" key="2">
    <source>
        <dbReference type="Proteomes" id="UP001558850"/>
    </source>
</evidence>
<sequence length="581" mass="63081">MLSLGLLRLMFAFNQYSMYGTIIWGLAFLGMVYQHRKMQRVGTGYPTSPQVATATATAQGQAPRQEQPKAPASDYDHKVQAARFTFNHIVGMADTKRRLLGAAQEIIGGVASERNGVILFGEPGNGKTLFSEALAGELGIPFFSIAYGDVASPWINETPMKVKAAFDRARRAGVCVFFIDEFDSFVKSRDSRSAHSMDQDLTNVILTEVVSLRGSRVVLVAATNYLEKLDAASIREGRFDYKIEVPSPDLEAREAILRKSIGDALGFAAVDGNVVASLADRWEGFSASRLAKVGAELKTMRRDGQIGQGKVSFDNGMLAMRQMVGRKGKLPEKVLAIDDIIMPLQSRDALKDLAFKMKNIASLEKIGGRVPAGLVFMGPPGTGKTAAAMALAKASEWAFLKTTGAEILSDPASWDKLVREAKDIRPVVVFLDEADDILCDRRVSAHGTITNKLLTTLDGGGGRVRDIIYVAATNHFDRIDPAAVRGGRFDEKIVFDVPSADDVQRYARKRLTALAGREFRILPTTLDTLALVLSGRSIADADALVQKTLDSAAVRALRERIAEIRPDDVEAAARTVFAVGP</sequence>
<accession>A0ACC6U954</accession>
<gene>
    <name evidence="1" type="ORF">AB4Y32_30590</name>
</gene>
<evidence type="ECO:0000313" key="1">
    <source>
        <dbReference type="EMBL" id="MEX3936092.1"/>
    </source>
</evidence>
<proteinExistence type="predicted"/>